<accession>L8HLB0</accession>
<dbReference type="PANTHER" id="PTHR19430:SF1">
    <property type="entry name" value="PROTEIN BEX3"/>
    <property type="match status" value="1"/>
</dbReference>
<gene>
    <name evidence="6" type="ORF">M91_14551</name>
</gene>
<dbReference type="PANTHER" id="PTHR19430">
    <property type="entry name" value="PROTEIN BEX1-RELATED"/>
    <property type="match status" value="1"/>
</dbReference>
<dbReference type="Pfam" id="PF04538">
    <property type="entry name" value="BEX"/>
    <property type="match status" value="1"/>
</dbReference>
<evidence type="ECO:0000256" key="2">
    <source>
        <dbReference type="ARBA" id="ARBA00010976"/>
    </source>
</evidence>
<dbReference type="EMBL" id="JH884633">
    <property type="protein sequence ID" value="ELR45070.1"/>
    <property type="molecule type" value="Genomic_DNA"/>
</dbReference>
<dbReference type="GO" id="GO:0007165">
    <property type="term" value="P:signal transduction"/>
    <property type="evidence" value="ECO:0007669"/>
    <property type="project" value="TreeGrafter"/>
</dbReference>
<evidence type="ECO:0000256" key="1">
    <source>
        <dbReference type="ARBA" id="ARBA00004496"/>
    </source>
</evidence>
<dbReference type="InterPro" id="IPR007623">
    <property type="entry name" value="BEX"/>
</dbReference>
<keyword evidence="4" id="KW-0862">Zinc</keyword>
<dbReference type="AlphaFoldDB" id="L8HLB0"/>
<name>L8HLB0_9CETA</name>
<evidence type="ECO:0000313" key="6">
    <source>
        <dbReference type="EMBL" id="ELR45070.1"/>
    </source>
</evidence>
<dbReference type="GO" id="GO:0005102">
    <property type="term" value="F:signaling receptor binding"/>
    <property type="evidence" value="ECO:0007669"/>
    <property type="project" value="TreeGrafter"/>
</dbReference>
<feature type="non-terminal residue" evidence="6">
    <location>
        <position position="1"/>
    </location>
</feature>
<organism evidence="6 7">
    <name type="scientific">Bos mutus</name>
    <name type="common">wild yak</name>
    <dbReference type="NCBI Taxonomy" id="72004"/>
    <lineage>
        <taxon>Eukaryota</taxon>
        <taxon>Metazoa</taxon>
        <taxon>Chordata</taxon>
        <taxon>Craniata</taxon>
        <taxon>Vertebrata</taxon>
        <taxon>Euteleostomi</taxon>
        <taxon>Mammalia</taxon>
        <taxon>Eutheria</taxon>
        <taxon>Laurasiatheria</taxon>
        <taxon>Artiodactyla</taxon>
        <taxon>Ruminantia</taxon>
        <taxon>Pecora</taxon>
        <taxon>Bovidae</taxon>
        <taxon>Bovinae</taxon>
        <taxon>Bos</taxon>
    </lineage>
</organism>
<evidence type="ECO:0000256" key="3">
    <source>
        <dbReference type="ARBA" id="ARBA00022490"/>
    </source>
</evidence>
<dbReference type="InterPro" id="IPR021156">
    <property type="entry name" value="TF_A-like/BEX"/>
</dbReference>
<evidence type="ECO:0000313" key="7">
    <source>
        <dbReference type="Proteomes" id="UP000011080"/>
    </source>
</evidence>
<dbReference type="Proteomes" id="UP000011080">
    <property type="component" value="Unassembled WGS sequence"/>
</dbReference>
<keyword evidence="3" id="KW-0963">Cytoplasm</keyword>
<feature type="region of interest" description="Disordered" evidence="5">
    <location>
        <begin position="1"/>
        <end position="49"/>
    </location>
</feature>
<protein>
    <submittedName>
        <fullName evidence="6">Protein BEX3</fullName>
    </submittedName>
</protein>
<dbReference type="GO" id="GO:0005829">
    <property type="term" value="C:cytosol"/>
    <property type="evidence" value="ECO:0007669"/>
    <property type="project" value="TreeGrafter"/>
</dbReference>
<proteinExistence type="inferred from homology"/>
<evidence type="ECO:0000256" key="5">
    <source>
        <dbReference type="SAM" id="MobiDB-lite"/>
    </source>
</evidence>
<evidence type="ECO:0000256" key="4">
    <source>
        <dbReference type="ARBA" id="ARBA00022833"/>
    </source>
</evidence>
<comment type="similarity">
    <text evidence="2">Belongs to the BEX family.</text>
</comment>
<sequence length="116" mass="13743">KNLIMANIYQENEEMEQPVQNGEEDRPLGGGEGHQPERNHRRGQARRLAPNFRWVIPNRQVNDGMGGEGDDMEIFMEEMREIRRKLRELQLRNCLRILMGELSNHHDHHDEFCLMP</sequence>
<dbReference type="PIRSF" id="PIRSF008633">
    <property type="entry name" value="BEX"/>
    <property type="match status" value="1"/>
</dbReference>
<reference evidence="6 7" key="1">
    <citation type="journal article" date="2012" name="Nat. Genet.">
        <title>The yak genome and adaptation to life at high altitude.</title>
        <authorList>
            <person name="Qiu Q."/>
            <person name="Zhang G."/>
            <person name="Ma T."/>
            <person name="Qian W."/>
            <person name="Wang J."/>
            <person name="Ye Z."/>
            <person name="Cao C."/>
            <person name="Hu Q."/>
            <person name="Kim J."/>
            <person name="Larkin D.M."/>
            <person name="Auvil L."/>
            <person name="Capitanu B."/>
            <person name="Ma J."/>
            <person name="Lewin H.A."/>
            <person name="Qian X."/>
            <person name="Lang Y."/>
            <person name="Zhou R."/>
            <person name="Wang L."/>
            <person name="Wang K."/>
            <person name="Xia J."/>
            <person name="Liao S."/>
            <person name="Pan S."/>
            <person name="Lu X."/>
            <person name="Hou H."/>
            <person name="Wang Y."/>
            <person name="Zang X."/>
            <person name="Yin Y."/>
            <person name="Ma H."/>
            <person name="Zhang J."/>
            <person name="Wang Z."/>
            <person name="Zhang Y."/>
            <person name="Zhang D."/>
            <person name="Yonezawa T."/>
            <person name="Hasegawa M."/>
            <person name="Zhong Y."/>
            <person name="Liu W."/>
            <person name="Zhang Y."/>
            <person name="Huang Z."/>
            <person name="Zhang S."/>
            <person name="Long R."/>
            <person name="Yang H."/>
            <person name="Wang J."/>
            <person name="Lenstra J.A."/>
            <person name="Cooper D.N."/>
            <person name="Wu Y."/>
            <person name="Wang J."/>
            <person name="Shi P."/>
            <person name="Wang J."/>
            <person name="Liu J."/>
        </authorList>
    </citation>
    <scope>NUCLEOTIDE SEQUENCE [LARGE SCALE GENOMIC DNA]</scope>
    <source>
        <strain evidence="7">yakQH1</strain>
    </source>
</reference>
<comment type="subcellular location">
    <subcellularLocation>
        <location evidence="1">Cytoplasm</location>
    </subcellularLocation>
</comment>